<gene>
    <name evidence="10" type="ORF">BV133_1895</name>
</gene>
<dbReference type="PANTHER" id="PTHR42929">
    <property type="entry name" value="INNER MEMBRANE ABC TRANSPORTER PERMEASE PROTEIN YDCU-RELATED-RELATED"/>
    <property type="match status" value="1"/>
</dbReference>
<accession>A0A182D2A5</accession>
<evidence type="ECO:0000256" key="8">
    <source>
        <dbReference type="RuleBase" id="RU363032"/>
    </source>
</evidence>
<comment type="similarity">
    <text evidence="2">Belongs to the binding-protein-dependent transport system permease family. CysTW subfamily.</text>
</comment>
<name>A0A182D2A5_BLAVI</name>
<sequence>MAPCRSRRGDGDDRMNQTHRRNARLDRLALIGVPALWLTLFVLVPFVIVVRLSLSESAIAMPPFEPVFDLSAGLAAFAEALGQLDFDKYVFLTTDPLYLESYLSSIRIAGLSTVLVLAIGYPLAYAMARAPRRLQPLLVTAVVLPFWTSFLIRIYAWMGILARDGYMNQALIGLGVISEPIELLSTDSAVMIGIVYSYLPFMVLPLYASLEKMDETLLEAAADLGCPPWQAFWRITVPLSLPGVVAGCLLVFIPAVGEFVIPDLLGGSDTLMIGKTLWTEFFANRDWPVASAVAVVLLVALLVPIGIYQNVQARQLEASR</sequence>
<dbReference type="GO" id="GO:0005886">
    <property type="term" value="C:plasma membrane"/>
    <property type="evidence" value="ECO:0007669"/>
    <property type="project" value="UniProtKB-SubCell"/>
</dbReference>
<feature type="transmembrane region" description="Helical" evidence="8">
    <location>
        <begin position="106"/>
        <end position="125"/>
    </location>
</feature>
<dbReference type="Pfam" id="PF00528">
    <property type="entry name" value="BPD_transp_1"/>
    <property type="match status" value="1"/>
</dbReference>
<protein>
    <submittedName>
        <fullName evidence="10">Putrescine transport system permease protein PotH</fullName>
    </submittedName>
</protein>
<feature type="domain" description="ABC transmembrane type-1" evidence="9">
    <location>
        <begin position="102"/>
        <end position="308"/>
    </location>
</feature>
<dbReference type="SUPFAM" id="SSF161098">
    <property type="entry name" value="MetI-like"/>
    <property type="match status" value="1"/>
</dbReference>
<organism evidence="10">
    <name type="scientific">Blastochloris viridis</name>
    <name type="common">Rhodopseudomonas viridis</name>
    <dbReference type="NCBI Taxonomy" id="1079"/>
    <lineage>
        <taxon>Bacteria</taxon>
        <taxon>Pseudomonadati</taxon>
        <taxon>Pseudomonadota</taxon>
        <taxon>Alphaproteobacteria</taxon>
        <taxon>Hyphomicrobiales</taxon>
        <taxon>Blastochloridaceae</taxon>
        <taxon>Blastochloris</taxon>
    </lineage>
</organism>
<feature type="transmembrane region" description="Helical" evidence="8">
    <location>
        <begin position="189"/>
        <end position="210"/>
    </location>
</feature>
<evidence type="ECO:0000256" key="4">
    <source>
        <dbReference type="ARBA" id="ARBA00022475"/>
    </source>
</evidence>
<feature type="transmembrane region" description="Helical" evidence="8">
    <location>
        <begin position="28"/>
        <end position="54"/>
    </location>
</feature>
<dbReference type="AlphaFoldDB" id="A0A182D2A5"/>
<evidence type="ECO:0000256" key="2">
    <source>
        <dbReference type="ARBA" id="ARBA00007069"/>
    </source>
</evidence>
<feature type="transmembrane region" description="Helical" evidence="8">
    <location>
        <begin position="137"/>
        <end position="158"/>
    </location>
</feature>
<evidence type="ECO:0000256" key="6">
    <source>
        <dbReference type="ARBA" id="ARBA00022989"/>
    </source>
</evidence>
<dbReference type="InterPro" id="IPR035906">
    <property type="entry name" value="MetI-like_sf"/>
</dbReference>
<comment type="subcellular location">
    <subcellularLocation>
        <location evidence="1 8">Cell membrane</location>
        <topology evidence="1 8">Multi-pass membrane protein</topology>
    </subcellularLocation>
</comment>
<dbReference type="InterPro" id="IPR000515">
    <property type="entry name" value="MetI-like"/>
</dbReference>
<proteinExistence type="inferred from homology"/>
<dbReference type="Gene3D" id="1.10.3720.10">
    <property type="entry name" value="MetI-like"/>
    <property type="match status" value="1"/>
</dbReference>
<dbReference type="CDD" id="cd06261">
    <property type="entry name" value="TM_PBP2"/>
    <property type="match status" value="1"/>
</dbReference>
<keyword evidence="6 8" id="KW-1133">Transmembrane helix</keyword>
<evidence type="ECO:0000313" key="10">
    <source>
        <dbReference type="EMBL" id="BAR99488.1"/>
    </source>
</evidence>
<dbReference type="EMBL" id="AP014854">
    <property type="protein sequence ID" value="BAR99488.1"/>
    <property type="molecule type" value="Genomic_DNA"/>
</dbReference>
<dbReference type="PATRIC" id="fig|1079.8.peg.1953"/>
<feature type="transmembrane region" description="Helical" evidence="8">
    <location>
        <begin position="231"/>
        <end position="256"/>
    </location>
</feature>
<keyword evidence="3 8" id="KW-0813">Transport</keyword>
<evidence type="ECO:0000259" key="9">
    <source>
        <dbReference type="PROSITE" id="PS50928"/>
    </source>
</evidence>
<keyword evidence="7 8" id="KW-0472">Membrane</keyword>
<evidence type="ECO:0000256" key="5">
    <source>
        <dbReference type="ARBA" id="ARBA00022692"/>
    </source>
</evidence>
<keyword evidence="4" id="KW-1003">Cell membrane</keyword>
<evidence type="ECO:0000256" key="1">
    <source>
        <dbReference type="ARBA" id="ARBA00004651"/>
    </source>
</evidence>
<evidence type="ECO:0000256" key="3">
    <source>
        <dbReference type="ARBA" id="ARBA00022448"/>
    </source>
</evidence>
<evidence type="ECO:0000256" key="7">
    <source>
        <dbReference type="ARBA" id="ARBA00023136"/>
    </source>
</evidence>
<dbReference type="PROSITE" id="PS50928">
    <property type="entry name" value="ABC_TM1"/>
    <property type="match status" value="1"/>
</dbReference>
<reference evidence="10" key="1">
    <citation type="journal article" date="2015" name="Genome Announc.">
        <title>Complete Genome Sequence of the Bacteriochlorophyll b-Producing Photosynthetic Bacterium Blastochloris viridis.</title>
        <authorList>
            <person name="Tsukatani Y."/>
            <person name="Hirose Y."/>
            <person name="Harada J."/>
            <person name="Misawa N."/>
            <person name="Mori K."/>
            <person name="Inoue K."/>
            <person name="Tamiaki H."/>
        </authorList>
    </citation>
    <scope>NUCLEOTIDE SEQUENCE [LARGE SCALE GENOMIC DNA]</scope>
    <source>
        <strain evidence="10">DSM 133</strain>
    </source>
</reference>
<dbReference type="PANTHER" id="PTHR42929:SF3">
    <property type="entry name" value="PUTRESCINE TRANSPORT SYSTEM PERMEASE PROTEIN POTH"/>
    <property type="match status" value="1"/>
</dbReference>
<dbReference type="GO" id="GO:0055085">
    <property type="term" value="P:transmembrane transport"/>
    <property type="evidence" value="ECO:0007669"/>
    <property type="project" value="InterPro"/>
</dbReference>
<keyword evidence="5 8" id="KW-0812">Transmembrane</keyword>
<feature type="transmembrane region" description="Helical" evidence="8">
    <location>
        <begin position="287"/>
        <end position="308"/>
    </location>
</feature>